<evidence type="ECO:0000256" key="1">
    <source>
        <dbReference type="SAM" id="SignalP"/>
    </source>
</evidence>
<organism evidence="2 3">
    <name type="scientific">Trifolium medium</name>
    <dbReference type="NCBI Taxonomy" id="97028"/>
    <lineage>
        <taxon>Eukaryota</taxon>
        <taxon>Viridiplantae</taxon>
        <taxon>Streptophyta</taxon>
        <taxon>Embryophyta</taxon>
        <taxon>Tracheophyta</taxon>
        <taxon>Spermatophyta</taxon>
        <taxon>Magnoliopsida</taxon>
        <taxon>eudicotyledons</taxon>
        <taxon>Gunneridae</taxon>
        <taxon>Pentapetalae</taxon>
        <taxon>rosids</taxon>
        <taxon>fabids</taxon>
        <taxon>Fabales</taxon>
        <taxon>Fabaceae</taxon>
        <taxon>Papilionoideae</taxon>
        <taxon>50 kb inversion clade</taxon>
        <taxon>NPAAA clade</taxon>
        <taxon>Hologalegina</taxon>
        <taxon>IRL clade</taxon>
        <taxon>Trifolieae</taxon>
        <taxon>Trifolium</taxon>
    </lineage>
</organism>
<dbReference type="AlphaFoldDB" id="A0A392RFR9"/>
<keyword evidence="1" id="KW-0732">Signal</keyword>
<dbReference type="Proteomes" id="UP000265520">
    <property type="component" value="Unassembled WGS sequence"/>
</dbReference>
<proteinExistence type="predicted"/>
<feature type="chain" id="PRO_5017416681" evidence="1">
    <location>
        <begin position="25"/>
        <end position="44"/>
    </location>
</feature>
<keyword evidence="3" id="KW-1185">Reference proteome</keyword>
<sequence length="44" mass="4596">VRLRRGCDIWVCFWPAMVLTLGCASGGGSDQGGCYCSIRVGSSA</sequence>
<feature type="non-terminal residue" evidence="2">
    <location>
        <position position="1"/>
    </location>
</feature>
<feature type="signal peptide" evidence="1">
    <location>
        <begin position="1"/>
        <end position="24"/>
    </location>
</feature>
<accession>A0A392RFR9</accession>
<protein>
    <submittedName>
        <fullName evidence="2">Uncharacterized protein</fullName>
    </submittedName>
</protein>
<evidence type="ECO:0000313" key="2">
    <source>
        <dbReference type="EMBL" id="MCI34982.1"/>
    </source>
</evidence>
<comment type="caution">
    <text evidence="2">The sequence shown here is derived from an EMBL/GenBank/DDBJ whole genome shotgun (WGS) entry which is preliminary data.</text>
</comment>
<evidence type="ECO:0000313" key="3">
    <source>
        <dbReference type="Proteomes" id="UP000265520"/>
    </source>
</evidence>
<reference evidence="2 3" key="1">
    <citation type="journal article" date="2018" name="Front. Plant Sci.">
        <title>Red Clover (Trifolium pratense) and Zigzag Clover (T. medium) - A Picture of Genomic Similarities and Differences.</title>
        <authorList>
            <person name="Dluhosova J."/>
            <person name="Istvanek J."/>
            <person name="Nedelnik J."/>
            <person name="Repkova J."/>
        </authorList>
    </citation>
    <scope>NUCLEOTIDE SEQUENCE [LARGE SCALE GENOMIC DNA]</scope>
    <source>
        <strain evidence="3">cv. 10/8</strain>
        <tissue evidence="2">Leaf</tissue>
    </source>
</reference>
<name>A0A392RFR9_9FABA</name>
<dbReference type="EMBL" id="LXQA010219046">
    <property type="protein sequence ID" value="MCI34982.1"/>
    <property type="molecule type" value="Genomic_DNA"/>
</dbReference>